<comment type="caution">
    <text evidence="1">The sequence shown here is derived from an EMBL/GenBank/DDBJ whole genome shotgun (WGS) entry which is preliminary data.</text>
</comment>
<evidence type="ECO:0000313" key="1">
    <source>
        <dbReference type="EMBL" id="MBZ2166344.1"/>
    </source>
</evidence>
<dbReference type="RefSeq" id="WP_223791896.1">
    <property type="nucleotide sequence ID" value="NZ_JAIOUQ010000011.1"/>
</dbReference>
<protein>
    <submittedName>
        <fullName evidence="1">Uncharacterized protein</fullName>
    </submittedName>
</protein>
<sequence length="91" mass="11043">MKFMLSDVEVEPRGFIKFLYYPIEKSITQEQAELVGGDILYFLNDKYHDKNPNEEWPKIDREKRIKYHENQLKLLKSKNRITWNKHGTEVE</sequence>
<reference evidence="2" key="1">
    <citation type="journal article" date="2022" name="Microbiol. Resour. Announc.">
        <title>Draft Genome Sequence of a Methanogenic Archaeon from West Spitsbergen Permafrost.</title>
        <authorList>
            <person name="Trubitsyn V."/>
            <person name="Rivkina E."/>
            <person name="Shcherbakova V."/>
        </authorList>
    </citation>
    <scope>NUCLEOTIDE SEQUENCE [LARGE SCALE GENOMIC DNA]</scope>
    <source>
        <strain evidence="2">VT</strain>
    </source>
</reference>
<keyword evidence="2" id="KW-1185">Reference proteome</keyword>
<dbReference type="AlphaFoldDB" id="A0A8T5URN1"/>
<dbReference type="Proteomes" id="UP000825933">
    <property type="component" value="Unassembled WGS sequence"/>
</dbReference>
<evidence type="ECO:0000313" key="2">
    <source>
        <dbReference type="Proteomes" id="UP000825933"/>
    </source>
</evidence>
<proteinExistence type="predicted"/>
<name>A0A8T5URN1_9EURY</name>
<organism evidence="1 2">
    <name type="scientific">Methanobacterium spitsbergense</name>
    <dbReference type="NCBI Taxonomy" id="2874285"/>
    <lineage>
        <taxon>Archaea</taxon>
        <taxon>Methanobacteriati</taxon>
        <taxon>Methanobacteriota</taxon>
        <taxon>Methanomada group</taxon>
        <taxon>Methanobacteria</taxon>
        <taxon>Methanobacteriales</taxon>
        <taxon>Methanobacteriaceae</taxon>
        <taxon>Methanobacterium</taxon>
    </lineage>
</organism>
<gene>
    <name evidence="1" type="ORF">K8N75_09875</name>
</gene>
<dbReference type="EMBL" id="JAIOUQ010000011">
    <property type="protein sequence ID" value="MBZ2166344.1"/>
    <property type="molecule type" value="Genomic_DNA"/>
</dbReference>
<accession>A0A8T5URN1</accession>